<dbReference type="RefSeq" id="WP_167302413.1">
    <property type="nucleotide sequence ID" value="NZ_JAASQR010000001.1"/>
</dbReference>
<gene>
    <name evidence="2" type="ORF">FHS54_000743</name>
</gene>
<evidence type="ECO:0000313" key="3">
    <source>
        <dbReference type="Proteomes" id="UP000576821"/>
    </source>
</evidence>
<dbReference type="SUPFAM" id="SSF48452">
    <property type="entry name" value="TPR-like"/>
    <property type="match status" value="1"/>
</dbReference>
<evidence type="ECO:0000313" key="2">
    <source>
        <dbReference type="EMBL" id="NIJ15794.1"/>
    </source>
</evidence>
<keyword evidence="3" id="KW-1185">Reference proteome</keyword>
<dbReference type="Proteomes" id="UP000576821">
    <property type="component" value="Unassembled WGS sequence"/>
</dbReference>
<dbReference type="InterPro" id="IPR011990">
    <property type="entry name" value="TPR-like_helical_dom_sf"/>
</dbReference>
<dbReference type="Gene3D" id="1.25.40.10">
    <property type="entry name" value="Tetratricopeptide repeat domain"/>
    <property type="match status" value="1"/>
</dbReference>
<evidence type="ECO:0000256" key="1">
    <source>
        <dbReference type="SAM" id="SignalP"/>
    </source>
</evidence>
<protein>
    <submittedName>
        <fullName evidence="2">Tetratricopeptide (TPR) repeat protein</fullName>
    </submittedName>
</protein>
<name>A0A846M6S3_9SPHN</name>
<keyword evidence="1" id="KW-0732">Signal</keyword>
<proteinExistence type="predicted"/>
<feature type="signal peptide" evidence="1">
    <location>
        <begin position="1"/>
        <end position="19"/>
    </location>
</feature>
<dbReference type="EMBL" id="JAASQR010000001">
    <property type="protein sequence ID" value="NIJ15794.1"/>
    <property type="molecule type" value="Genomic_DNA"/>
</dbReference>
<reference evidence="2 3" key="1">
    <citation type="submission" date="2020-03" db="EMBL/GenBank/DDBJ databases">
        <title>Genomic Encyclopedia of Type Strains, Phase IV (KMG-IV): sequencing the most valuable type-strain genomes for metagenomic binning, comparative biology and taxonomic classification.</title>
        <authorList>
            <person name="Goeker M."/>
        </authorList>
    </citation>
    <scope>NUCLEOTIDE SEQUENCE [LARGE SCALE GENOMIC DNA]</scope>
    <source>
        <strain evidence="2 3">DSM 21299</strain>
    </source>
</reference>
<accession>A0A846M6S3</accession>
<organism evidence="2 3">
    <name type="scientific">Sphingobium vermicomposti</name>
    <dbReference type="NCBI Taxonomy" id="529005"/>
    <lineage>
        <taxon>Bacteria</taxon>
        <taxon>Pseudomonadati</taxon>
        <taxon>Pseudomonadota</taxon>
        <taxon>Alphaproteobacteria</taxon>
        <taxon>Sphingomonadales</taxon>
        <taxon>Sphingomonadaceae</taxon>
        <taxon>Sphingobium</taxon>
    </lineage>
</organism>
<dbReference type="AlphaFoldDB" id="A0A846M6S3"/>
<sequence>MHRALLTALFVSVSLPAFAQDAAPAGQAATPAGEAAAAPAPALSPDQIKAFNQAVTDFTAGQQAQQSGDNVTASAKYDAALPAIRDAVKAQPDNIDNVNFLANALYAAAAANAGLQKLDAVPPLYEESLPYWRQVIAARPADAQSRGVLTGILIQLGNFKLGKQDKAGAAPYYAEALPLARKAVAEKADAINKNILLSALIGASQTSDDPAIKAEAVTMSKAMIADGSIDAINKPAAQVLAGTPAA</sequence>
<feature type="chain" id="PRO_5032880152" evidence="1">
    <location>
        <begin position="20"/>
        <end position="246"/>
    </location>
</feature>
<comment type="caution">
    <text evidence="2">The sequence shown here is derived from an EMBL/GenBank/DDBJ whole genome shotgun (WGS) entry which is preliminary data.</text>
</comment>